<keyword evidence="10" id="KW-0739">Sodium transport</keyword>
<feature type="transmembrane region" description="Helical" evidence="13">
    <location>
        <begin position="440"/>
        <end position="461"/>
    </location>
</feature>
<feature type="transmembrane region" description="Helical" evidence="13">
    <location>
        <begin position="275"/>
        <end position="301"/>
    </location>
</feature>
<evidence type="ECO:0000313" key="15">
    <source>
        <dbReference type="Proteomes" id="UP000596742"/>
    </source>
</evidence>
<evidence type="ECO:0000256" key="9">
    <source>
        <dbReference type="ARBA" id="ARBA00023136"/>
    </source>
</evidence>
<reference evidence="14" key="1">
    <citation type="submission" date="2018-11" db="EMBL/GenBank/DDBJ databases">
        <authorList>
            <person name="Alioto T."/>
            <person name="Alioto T."/>
        </authorList>
    </citation>
    <scope>NUCLEOTIDE SEQUENCE</scope>
</reference>
<keyword evidence="3" id="KW-0813">Transport</keyword>
<feature type="transmembrane region" description="Helical" evidence="13">
    <location>
        <begin position="48"/>
        <end position="70"/>
    </location>
</feature>
<feature type="transmembrane region" description="Helical" evidence="13">
    <location>
        <begin position="6"/>
        <end position="27"/>
    </location>
</feature>
<comment type="caution">
    <text evidence="14">The sequence shown here is derived from an EMBL/GenBank/DDBJ whole genome shotgun (WGS) entry which is preliminary data.</text>
</comment>
<evidence type="ECO:0000256" key="5">
    <source>
        <dbReference type="ARBA" id="ARBA00022692"/>
    </source>
</evidence>
<dbReference type="GO" id="GO:0005886">
    <property type="term" value="C:plasma membrane"/>
    <property type="evidence" value="ECO:0007669"/>
    <property type="project" value="UniProtKB-SubCell"/>
</dbReference>
<dbReference type="EMBL" id="UYJE01002169">
    <property type="protein sequence ID" value="VDI08376.1"/>
    <property type="molecule type" value="Genomic_DNA"/>
</dbReference>
<keyword evidence="4" id="KW-1003">Cell membrane</keyword>
<feature type="region of interest" description="Disordered" evidence="12">
    <location>
        <begin position="638"/>
        <end position="680"/>
    </location>
</feature>
<gene>
    <name evidence="14" type="ORF">MGAL_10B009350</name>
</gene>
<dbReference type="OrthoDB" id="6142122at2759"/>
<dbReference type="PANTHER" id="PTHR42985:SF40">
    <property type="entry name" value="LD47995P-RELATED"/>
    <property type="match status" value="1"/>
</dbReference>
<dbReference type="Proteomes" id="UP000596742">
    <property type="component" value="Unassembled WGS sequence"/>
</dbReference>
<dbReference type="InterPro" id="IPR001734">
    <property type="entry name" value="Na/solute_symporter"/>
</dbReference>
<keyword evidence="7" id="KW-0915">Sodium</keyword>
<keyword evidence="8" id="KW-0406">Ion transport</keyword>
<dbReference type="GO" id="GO:0015293">
    <property type="term" value="F:symporter activity"/>
    <property type="evidence" value="ECO:0007669"/>
    <property type="project" value="TreeGrafter"/>
</dbReference>
<evidence type="ECO:0000256" key="7">
    <source>
        <dbReference type="ARBA" id="ARBA00023053"/>
    </source>
</evidence>
<evidence type="ECO:0000256" key="12">
    <source>
        <dbReference type="SAM" id="MobiDB-lite"/>
    </source>
</evidence>
<feature type="transmembrane region" description="Helical" evidence="13">
    <location>
        <begin position="124"/>
        <end position="151"/>
    </location>
</feature>
<comment type="similarity">
    <text evidence="2 11">Belongs to the sodium:solute symporter (SSF) (TC 2.A.21) family.</text>
</comment>
<evidence type="ECO:0000256" key="4">
    <source>
        <dbReference type="ARBA" id="ARBA00022475"/>
    </source>
</evidence>
<dbReference type="Gene3D" id="1.20.1730.10">
    <property type="entry name" value="Sodium/glucose cotransporter"/>
    <property type="match status" value="1"/>
</dbReference>
<comment type="subcellular location">
    <subcellularLocation>
        <location evidence="1">Cell membrane</location>
        <topology evidence="1">Multi-pass membrane protein</topology>
    </subcellularLocation>
</comment>
<feature type="transmembrane region" description="Helical" evidence="13">
    <location>
        <begin position="82"/>
        <end position="103"/>
    </location>
</feature>
<feature type="compositionally biased region" description="Polar residues" evidence="12">
    <location>
        <begin position="644"/>
        <end position="659"/>
    </location>
</feature>
<evidence type="ECO:0000256" key="10">
    <source>
        <dbReference type="ARBA" id="ARBA00023201"/>
    </source>
</evidence>
<dbReference type="InterPro" id="IPR051163">
    <property type="entry name" value="Sodium:Solute_Symporter_SSF"/>
</dbReference>
<keyword evidence="6 13" id="KW-1133">Transmembrane helix</keyword>
<evidence type="ECO:0000256" key="8">
    <source>
        <dbReference type="ARBA" id="ARBA00023065"/>
    </source>
</evidence>
<feature type="compositionally biased region" description="Basic and acidic residues" evidence="12">
    <location>
        <begin position="666"/>
        <end position="680"/>
    </location>
</feature>
<dbReference type="NCBIfam" id="TIGR00813">
    <property type="entry name" value="sss"/>
    <property type="match status" value="1"/>
</dbReference>
<dbReference type="CDD" id="cd11492">
    <property type="entry name" value="SLC5sbd_NIS-SMVT"/>
    <property type="match status" value="1"/>
</dbReference>
<protein>
    <submittedName>
        <fullName evidence="14">Solute carrier family 5 (Sodium-dependent multivitamin transporter), member 6</fullName>
    </submittedName>
</protein>
<sequence>MASRSFYLADYIIFAITIVLSVGIGLYHAFAGGKQKTTSEFHLGNRKMAIIPVAISLLVSFESSIMMLGVPAETYVFGIQNIMGNFGWFVANLLAIKIMVPLIHPLKITSAYEYLELRFNSHAVRMLGTILGMLNYALYMGVVLFGPAIALEAVMGFPQFASIIIVAIAAVIYTSLGGIKAVIWTDVFQSFVMITGIMAILIKGTIVSGGVKSTWTIANDNGRLNFFVWDTDITRRHTFWNLFVGSMIRGTGLIFNQSSVQRICSTPTLKDARKVMIFVSPAFLITIAMACFEGIVAYSYYHTLGCDPLKSKQITNPNQIVPFMVMDIFDGIPGMPGLFMASLFSASLSTLSSGLSSLSALFWQDLIKPHTQPMSELKGTIISKVAVIVFGIGAVCVALVVSLIGGTLTQITGTILAAVGGPLTGLFLLGCFCPWANAKGAFIGTISGIVLITWITTGQYISPNVRKAVPLPSAPIDKCYAPLTNITSLYNVSSPVYDYHSTVFTTESPMIDHIPSGLDYFYSIAYPWFGVIGIFAVMIVGSIFSFLTGYTKPEESNPMYLISIVDELFFFLPESVKNAMRLGYNYKKPEMYGGKDTMYDKTLYVDNELDKQPGKNDEQKNTHVNNENSALLNVLEENEHHTKSNNSLKKADCDSNNGSLPLLSEDSTHQGELVHNESKT</sequence>
<dbReference type="AlphaFoldDB" id="A0A8B6CS89"/>
<evidence type="ECO:0000256" key="13">
    <source>
        <dbReference type="SAM" id="Phobius"/>
    </source>
</evidence>
<evidence type="ECO:0000256" key="11">
    <source>
        <dbReference type="RuleBase" id="RU362091"/>
    </source>
</evidence>
<evidence type="ECO:0000313" key="14">
    <source>
        <dbReference type="EMBL" id="VDI08376.1"/>
    </source>
</evidence>
<accession>A0A8B6CS89</accession>
<feature type="transmembrane region" description="Helical" evidence="13">
    <location>
        <begin position="157"/>
        <end position="179"/>
    </location>
</feature>
<dbReference type="Pfam" id="PF00474">
    <property type="entry name" value="SSF"/>
    <property type="match status" value="1"/>
</dbReference>
<feature type="transmembrane region" description="Helical" evidence="13">
    <location>
        <begin position="525"/>
        <end position="550"/>
    </location>
</feature>
<keyword evidence="15" id="KW-1185">Reference proteome</keyword>
<dbReference type="PANTHER" id="PTHR42985">
    <property type="entry name" value="SODIUM-COUPLED MONOCARBOXYLATE TRANSPORTER"/>
    <property type="match status" value="1"/>
</dbReference>
<organism evidence="14 15">
    <name type="scientific">Mytilus galloprovincialis</name>
    <name type="common">Mediterranean mussel</name>
    <dbReference type="NCBI Taxonomy" id="29158"/>
    <lineage>
        <taxon>Eukaryota</taxon>
        <taxon>Metazoa</taxon>
        <taxon>Spiralia</taxon>
        <taxon>Lophotrochozoa</taxon>
        <taxon>Mollusca</taxon>
        <taxon>Bivalvia</taxon>
        <taxon>Autobranchia</taxon>
        <taxon>Pteriomorphia</taxon>
        <taxon>Mytilida</taxon>
        <taxon>Mytiloidea</taxon>
        <taxon>Mytilidae</taxon>
        <taxon>Mytilinae</taxon>
        <taxon>Mytilus</taxon>
    </lineage>
</organism>
<feature type="transmembrane region" description="Helical" evidence="13">
    <location>
        <begin position="411"/>
        <end position="433"/>
    </location>
</feature>
<name>A0A8B6CS89_MYTGA</name>
<proteinExistence type="inferred from homology"/>
<dbReference type="InterPro" id="IPR038377">
    <property type="entry name" value="Na/Glc_symporter_sf"/>
</dbReference>
<evidence type="ECO:0000256" key="1">
    <source>
        <dbReference type="ARBA" id="ARBA00004651"/>
    </source>
</evidence>
<keyword evidence="9 13" id="KW-0472">Membrane</keyword>
<feature type="transmembrane region" description="Helical" evidence="13">
    <location>
        <begin position="385"/>
        <end position="405"/>
    </location>
</feature>
<evidence type="ECO:0000256" key="2">
    <source>
        <dbReference type="ARBA" id="ARBA00006434"/>
    </source>
</evidence>
<dbReference type="PROSITE" id="PS50283">
    <property type="entry name" value="NA_SOLUT_SYMP_3"/>
    <property type="match status" value="1"/>
</dbReference>
<feature type="transmembrane region" description="Helical" evidence="13">
    <location>
        <begin position="191"/>
        <end position="218"/>
    </location>
</feature>
<evidence type="ECO:0000256" key="6">
    <source>
        <dbReference type="ARBA" id="ARBA00022989"/>
    </source>
</evidence>
<evidence type="ECO:0000256" key="3">
    <source>
        <dbReference type="ARBA" id="ARBA00022448"/>
    </source>
</evidence>
<feature type="transmembrane region" description="Helical" evidence="13">
    <location>
        <begin position="338"/>
        <end position="364"/>
    </location>
</feature>
<dbReference type="GO" id="GO:0006814">
    <property type="term" value="P:sodium ion transport"/>
    <property type="evidence" value="ECO:0007669"/>
    <property type="project" value="UniProtKB-KW"/>
</dbReference>
<keyword evidence="5 13" id="KW-0812">Transmembrane</keyword>